<comment type="similarity">
    <text evidence="1">Belongs to the strictosidine synthase family.</text>
</comment>
<protein>
    <submittedName>
        <fullName evidence="5">Sugar lactone lactonase YvrE</fullName>
    </submittedName>
</protein>
<dbReference type="OrthoDB" id="3332247at2"/>
<dbReference type="EMBL" id="OBDY01000022">
    <property type="protein sequence ID" value="SNY61423.1"/>
    <property type="molecule type" value="Genomic_DNA"/>
</dbReference>
<evidence type="ECO:0000256" key="3">
    <source>
        <dbReference type="ARBA" id="ARBA00023180"/>
    </source>
</evidence>
<dbReference type="Proteomes" id="UP000219612">
    <property type="component" value="Unassembled WGS sequence"/>
</dbReference>
<dbReference type="AlphaFoldDB" id="A0A285JMX8"/>
<dbReference type="InterPro" id="IPR011042">
    <property type="entry name" value="6-blade_b-propeller_TolB-like"/>
</dbReference>
<dbReference type="GO" id="GO:0012505">
    <property type="term" value="C:endomembrane system"/>
    <property type="evidence" value="ECO:0007669"/>
    <property type="project" value="TreeGrafter"/>
</dbReference>
<evidence type="ECO:0000313" key="5">
    <source>
        <dbReference type="EMBL" id="SNY61423.1"/>
    </source>
</evidence>
<dbReference type="SUPFAM" id="SSF63829">
    <property type="entry name" value="Calcium-dependent phosphotriesterase"/>
    <property type="match status" value="1"/>
</dbReference>
<sequence length="320" mass="34775">MTRRLIRPRRWDPPRLDDAGATARLDVARLLPTGGRGPEDVVFDREGRIIAGLADGRVVRIDPETGERTVLADTGGRPLGLHPRDDGGVLVCDHDKGLLEIGADGAVTRLVEVAFASNVVEASDGTIWFTSSTTQWTLEEHLGDVFEHSCTGRLLRRDTDGTVTTVLDGLKFANGLVLAPDESYLLVAETAGYRIRRHWVDGRTEVLVDNLPGFPDNMWLGSDGLLWVAIAAPRNALLDRLLPRPGFLRLLLWNLPDAVRPKAVPIAWAMAFTLDGERVHDLRTTDGSYGFVTSVAERNGLVVLGSLTASDVAVLGNSHA</sequence>
<evidence type="ECO:0000256" key="1">
    <source>
        <dbReference type="ARBA" id="ARBA00009191"/>
    </source>
</evidence>
<keyword evidence="6" id="KW-1185">Reference proteome</keyword>
<organism evidence="5 6">
    <name type="scientific">Paractinoplanes atraurantiacus</name>
    <dbReference type="NCBI Taxonomy" id="1036182"/>
    <lineage>
        <taxon>Bacteria</taxon>
        <taxon>Bacillati</taxon>
        <taxon>Actinomycetota</taxon>
        <taxon>Actinomycetes</taxon>
        <taxon>Micromonosporales</taxon>
        <taxon>Micromonosporaceae</taxon>
        <taxon>Paractinoplanes</taxon>
    </lineage>
</organism>
<keyword evidence="3" id="KW-0325">Glycoprotein</keyword>
<dbReference type="Pfam" id="PF03088">
    <property type="entry name" value="Str_synth"/>
    <property type="match status" value="1"/>
</dbReference>
<name>A0A285JMX8_9ACTN</name>
<evidence type="ECO:0000256" key="2">
    <source>
        <dbReference type="ARBA" id="ARBA00022553"/>
    </source>
</evidence>
<gene>
    <name evidence="5" type="ORF">SAMN05421748_122164</name>
</gene>
<dbReference type="PANTHER" id="PTHR10426:SF88">
    <property type="entry name" value="ADIPOCYTE PLASMA MEMBRANE-ASSOCIATED PROTEIN HEMOMUCIN-RELATED"/>
    <property type="match status" value="1"/>
</dbReference>
<dbReference type="GO" id="GO:0016787">
    <property type="term" value="F:hydrolase activity"/>
    <property type="evidence" value="ECO:0007669"/>
    <property type="project" value="TreeGrafter"/>
</dbReference>
<dbReference type="InterPro" id="IPR018119">
    <property type="entry name" value="Strictosidine_synth_cons-reg"/>
</dbReference>
<dbReference type="Pfam" id="PF20067">
    <property type="entry name" value="SSL_N"/>
    <property type="match status" value="1"/>
</dbReference>
<feature type="domain" description="Strictosidine synthase conserved region" evidence="4">
    <location>
        <begin position="120"/>
        <end position="202"/>
    </location>
</feature>
<accession>A0A285JMX8</accession>
<evidence type="ECO:0000313" key="6">
    <source>
        <dbReference type="Proteomes" id="UP000219612"/>
    </source>
</evidence>
<keyword evidence="2" id="KW-0597">Phosphoprotein</keyword>
<dbReference type="PANTHER" id="PTHR10426">
    <property type="entry name" value="STRICTOSIDINE SYNTHASE-RELATED"/>
    <property type="match status" value="1"/>
</dbReference>
<evidence type="ECO:0000259" key="4">
    <source>
        <dbReference type="Pfam" id="PF03088"/>
    </source>
</evidence>
<proteinExistence type="inferred from homology"/>
<reference evidence="5 6" key="1">
    <citation type="submission" date="2017-09" db="EMBL/GenBank/DDBJ databases">
        <authorList>
            <person name="Ehlers B."/>
            <person name="Leendertz F.H."/>
        </authorList>
    </citation>
    <scope>NUCLEOTIDE SEQUENCE [LARGE SCALE GENOMIC DNA]</scope>
    <source>
        <strain evidence="5 6">CGMCC 4.6857</strain>
    </source>
</reference>
<dbReference type="Gene3D" id="2.120.10.30">
    <property type="entry name" value="TolB, C-terminal domain"/>
    <property type="match status" value="1"/>
</dbReference>
<dbReference type="RefSeq" id="WP_097326377.1">
    <property type="nucleotide sequence ID" value="NZ_OBDY01000022.1"/>
</dbReference>